<gene>
    <name evidence="1" type="ORF">CMUST_12365</name>
</gene>
<proteinExistence type="predicted"/>
<dbReference type="AlphaFoldDB" id="A0A0G3H042"/>
<protein>
    <submittedName>
        <fullName evidence="1">Uncharacterized protein</fullName>
    </submittedName>
</protein>
<sequence length="95" mass="11445">MWRSTRFSFCVDVDKCIAEMCEYPPGICSPVDFYAYLDGEDYRPFSCDWPELSDAELKECLSLAFELWVDCRWRETEGYRYFDRLYCMFFSSDLL</sequence>
<name>A0A0G3H042_9CORY</name>
<keyword evidence="2" id="KW-1185">Reference proteome</keyword>
<reference evidence="2" key="2">
    <citation type="submission" date="2015-05" db="EMBL/GenBank/DDBJ databases">
        <title>Complete genome sequence of Corynebacterium mustelae DSM 45274, isolated from various tissues of a male ferret with lethal sepsis.</title>
        <authorList>
            <person name="Ruckert C."/>
            <person name="Albersmeier A."/>
            <person name="Winkler A."/>
            <person name="Tauch A."/>
        </authorList>
    </citation>
    <scope>NUCLEOTIDE SEQUENCE [LARGE SCALE GENOMIC DNA]</scope>
    <source>
        <strain evidence="2">DSM 45274</strain>
    </source>
</reference>
<evidence type="ECO:0000313" key="1">
    <source>
        <dbReference type="EMBL" id="AKK06779.1"/>
    </source>
</evidence>
<evidence type="ECO:0000313" key="2">
    <source>
        <dbReference type="Proteomes" id="UP000035199"/>
    </source>
</evidence>
<reference evidence="1 2" key="1">
    <citation type="journal article" date="2015" name="Genome Announc.">
        <title>Complete Genome Sequence of the Type Strain Corynebacterium mustelae DSM 45274, Isolated from Various Tissues of a Male Ferret with Lethal Sepsis.</title>
        <authorList>
            <person name="Ruckert C."/>
            <person name="Eimer J."/>
            <person name="Winkler A."/>
            <person name="Tauch A."/>
        </authorList>
    </citation>
    <scope>NUCLEOTIDE SEQUENCE [LARGE SCALE GENOMIC DNA]</scope>
    <source>
        <strain evidence="1 2">DSM 45274</strain>
    </source>
</reference>
<dbReference type="EMBL" id="CP011542">
    <property type="protein sequence ID" value="AKK06779.1"/>
    <property type="molecule type" value="Genomic_DNA"/>
</dbReference>
<organism evidence="1 2">
    <name type="scientific">Corynebacterium mustelae</name>
    <dbReference type="NCBI Taxonomy" id="571915"/>
    <lineage>
        <taxon>Bacteria</taxon>
        <taxon>Bacillati</taxon>
        <taxon>Actinomycetota</taxon>
        <taxon>Actinomycetes</taxon>
        <taxon>Mycobacteriales</taxon>
        <taxon>Corynebacteriaceae</taxon>
        <taxon>Corynebacterium</taxon>
    </lineage>
</organism>
<accession>A0A0G3H042</accession>
<dbReference type="Proteomes" id="UP000035199">
    <property type="component" value="Chromosome"/>
</dbReference>
<dbReference type="KEGG" id="cmv:CMUST_12365"/>